<dbReference type="Proteomes" id="UP000290289">
    <property type="component" value="Chromosome 15"/>
</dbReference>
<sequence length="61" mass="6742">MEPDEETVSLHQRVGDVASMTGSRWADQKNNSGPVKTGTLTSSKFILISDHDCDYDFTVSH</sequence>
<dbReference type="AlphaFoldDB" id="A0A498HX58"/>
<keyword evidence="2" id="KW-1185">Reference proteome</keyword>
<proteinExistence type="predicted"/>
<protein>
    <submittedName>
        <fullName evidence="1">Uncharacterized protein</fullName>
    </submittedName>
</protein>
<comment type="caution">
    <text evidence="1">The sequence shown here is derived from an EMBL/GenBank/DDBJ whole genome shotgun (WGS) entry which is preliminary data.</text>
</comment>
<organism evidence="1 2">
    <name type="scientific">Malus domestica</name>
    <name type="common">Apple</name>
    <name type="synonym">Pyrus malus</name>
    <dbReference type="NCBI Taxonomy" id="3750"/>
    <lineage>
        <taxon>Eukaryota</taxon>
        <taxon>Viridiplantae</taxon>
        <taxon>Streptophyta</taxon>
        <taxon>Embryophyta</taxon>
        <taxon>Tracheophyta</taxon>
        <taxon>Spermatophyta</taxon>
        <taxon>Magnoliopsida</taxon>
        <taxon>eudicotyledons</taxon>
        <taxon>Gunneridae</taxon>
        <taxon>Pentapetalae</taxon>
        <taxon>rosids</taxon>
        <taxon>fabids</taxon>
        <taxon>Rosales</taxon>
        <taxon>Rosaceae</taxon>
        <taxon>Amygdaloideae</taxon>
        <taxon>Maleae</taxon>
        <taxon>Malus</taxon>
    </lineage>
</organism>
<dbReference type="EMBL" id="RDQH01000341">
    <property type="protein sequence ID" value="RXH75209.1"/>
    <property type="molecule type" value="Genomic_DNA"/>
</dbReference>
<accession>A0A498HX58</accession>
<gene>
    <name evidence="1" type="ORF">DVH24_029930</name>
</gene>
<evidence type="ECO:0000313" key="1">
    <source>
        <dbReference type="EMBL" id="RXH75209.1"/>
    </source>
</evidence>
<evidence type="ECO:0000313" key="2">
    <source>
        <dbReference type="Proteomes" id="UP000290289"/>
    </source>
</evidence>
<reference evidence="1 2" key="1">
    <citation type="submission" date="2018-10" db="EMBL/GenBank/DDBJ databases">
        <title>A high-quality apple genome assembly.</title>
        <authorList>
            <person name="Hu J."/>
        </authorList>
    </citation>
    <scope>NUCLEOTIDE SEQUENCE [LARGE SCALE GENOMIC DNA]</scope>
    <source>
        <strain evidence="2">cv. HFTH1</strain>
        <tissue evidence="1">Young leaf</tissue>
    </source>
</reference>
<name>A0A498HX58_MALDO</name>